<sequence length="132" mass="14915">MTCDASQPISIPQAEDGTERLWPAQTALRALHLEHTPLQEVGNMPYILGKVFPALNPGRLMGHYYDAIPDQLPSNPLRLVLDEIKRALWEMPDRVDYRVHPDSDLEDSDYSEDSDSEHLHYQDDIDSGSAMG</sequence>
<name>A0A0D0AJ75_9AGAM</name>
<dbReference type="HOGENOM" id="CLU_1918457_0_0_1"/>
<keyword evidence="3" id="KW-1185">Reference proteome</keyword>
<dbReference type="AlphaFoldDB" id="A0A0D0AJ75"/>
<reference evidence="2 3" key="1">
    <citation type="submission" date="2014-04" db="EMBL/GenBank/DDBJ databases">
        <authorList>
            <consortium name="DOE Joint Genome Institute"/>
            <person name="Kuo A."/>
            <person name="Ruytinx J."/>
            <person name="Rineau F."/>
            <person name="Colpaert J."/>
            <person name="Kohler A."/>
            <person name="Nagy L.G."/>
            <person name="Floudas D."/>
            <person name="Copeland A."/>
            <person name="Barry K.W."/>
            <person name="Cichocki N."/>
            <person name="Veneault-Fourrey C."/>
            <person name="LaButti K."/>
            <person name="Lindquist E.A."/>
            <person name="Lipzen A."/>
            <person name="Lundell T."/>
            <person name="Morin E."/>
            <person name="Murat C."/>
            <person name="Sun H."/>
            <person name="Tunlid A."/>
            <person name="Henrissat B."/>
            <person name="Grigoriev I.V."/>
            <person name="Hibbett D.S."/>
            <person name="Martin F."/>
            <person name="Nordberg H.P."/>
            <person name="Cantor M.N."/>
            <person name="Hua S.X."/>
        </authorList>
    </citation>
    <scope>NUCLEOTIDE SEQUENCE [LARGE SCALE GENOMIC DNA]</scope>
    <source>
        <strain evidence="2 3">UH-Slu-Lm8-n1</strain>
    </source>
</reference>
<gene>
    <name evidence="2" type="ORF">CY34DRAFT_814449</name>
</gene>
<proteinExistence type="predicted"/>
<protein>
    <submittedName>
        <fullName evidence="2">Uncharacterized protein</fullName>
    </submittedName>
</protein>
<evidence type="ECO:0000313" key="3">
    <source>
        <dbReference type="Proteomes" id="UP000054485"/>
    </source>
</evidence>
<reference evidence="3" key="2">
    <citation type="submission" date="2015-01" db="EMBL/GenBank/DDBJ databases">
        <title>Evolutionary Origins and Diversification of the Mycorrhizal Mutualists.</title>
        <authorList>
            <consortium name="DOE Joint Genome Institute"/>
            <consortium name="Mycorrhizal Genomics Consortium"/>
            <person name="Kohler A."/>
            <person name="Kuo A."/>
            <person name="Nagy L.G."/>
            <person name="Floudas D."/>
            <person name="Copeland A."/>
            <person name="Barry K.W."/>
            <person name="Cichocki N."/>
            <person name="Veneault-Fourrey C."/>
            <person name="LaButti K."/>
            <person name="Lindquist E.A."/>
            <person name="Lipzen A."/>
            <person name="Lundell T."/>
            <person name="Morin E."/>
            <person name="Murat C."/>
            <person name="Riley R."/>
            <person name="Ohm R."/>
            <person name="Sun H."/>
            <person name="Tunlid A."/>
            <person name="Henrissat B."/>
            <person name="Grigoriev I.V."/>
            <person name="Hibbett D.S."/>
            <person name="Martin F."/>
        </authorList>
    </citation>
    <scope>NUCLEOTIDE SEQUENCE [LARGE SCALE GENOMIC DNA]</scope>
    <source>
        <strain evidence="3">UH-Slu-Lm8-n1</strain>
    </source>
</reference>
<feature type="region of interest" description="Disordered" evidence="1">
    <location>
        <begin position="98"/>
        <end position="132"/>
    </location>
</feature>
<dbReference type="InParanoid" id="A0A0D0AJ75"/>
<accession>A0A0D0AJ75</accession>
<feature type="compositionally biased region" description="Acidic residues" evidence="1">
    <location>
        <begin position="104"/>
        <end position="115"/>
    </location>
</feature>
<dbReference type="EMBL" id="KN836482">
    <property type="protein sequence ID" value="KIK31988.1"/>
    <property type="molecule type" value="Genomic_DNA"/>
</dbReference>
<evidence type="ECO:0000313" key="2">
    <source>
        <dbReference type="EMBL" id="KIK31988.1"/>
    </source>
</evidence>
<organism evidence="2 3">
    <name type="scientific">Suillus luteus UH-Slu-Lm8-n1</name>
    <dbReference type="NCBI Taxonomy" id="930992"/>
    <lineage>
        <taxon>Eukaryota</taxon>
        <taxon>Fungi</taxon>
        <taxon>Dikarya</taxon>
        <taxon>Basidiomycota</taxon>
        <taxon>Agaricomycotina</taxon>
        <taxon>Agaricomycetes</taxon>
        <taxon>Agaricomycetidae</taxon>
        <taxon>Boletales</taxon>
        <taxon>Suillineae</taxon>
        <taxon>Suillaceae</taxon>
        <taxon>Suillus</taxon>
    </lineage>
</organism>
<evidence type="ECO:0000256" key="1">
    <source>
        <dbReference type="SAM" id="MobiDB-lite"/>
    </source>
</evidence>
<dbReference type="Proteomes" id="UP000054485">
    <property type="component" value="Unassembled WGS sequence"/>
</dbReference>